<dbReference type="AlphaFoldDB" id="A0A662Z7M6"/>
<organism evidence="2 3">
    <name type="scientific">Succinivibrio dextrinosolvens</name>
    <dbReference type="NCBI Taxonomy" id="83771"/>
    <lineage>
        <taxon>Bacteria</taxon>
        <taxon>Pseudomonadati</taxon>
        <taxon>Pseudomonadota</taxon>
        <taxon>Gammaproteobacteria</taxon>
        <taxon>Aeromonadales</taxon>
        <taxon>Succinivibrionaceae</taxon>
        <taxon>Succinivibrio</taxon>
    </lineage>
</organism>
<gene>
    <name evidence="2" type="ORF">SAMN04487865_100842</name>
</gene>
<keyword evidence="3" id="KW-1185">Reference proteome</keyword>
<dbReference type="EMBL" id="FOSF01000008">
    <property type="protein sequence ID" value="SFJ93463.1"/>
    <property type="molecule type" value="Genomic_DNA"/>
</dbReference>
<reference evidence="2 3" key="1">
    <citation type="submission" date="2016-10" db="EMBL/GenBank/DDBJ databases">
        <authorList>
            <person name="Varghese N."/>
            <person name="Submissions S."/>
        </authorList>
    </citation>
    <scope>NUCLEOTIDE SEQUENCE [LARGE SCALE GENOMIC DNA]</scope>
    <source>
        <strain evidence="2 3">22B</strain>
    </source>
</reference>
<protein>
    <submittedName>
        <fullName evidence="2">Uncharacterized protein</fullName>
    </submittedName>
</protein>
<feature type="region of interest" description="Disordered" evidence="1">
    <location>
        <begin position="325"/>
        <end position="344"/>
    </location>
</feature>
<evidence type="ECO:0000313" key="2">
    <source>
        <dbReference type="EMBL" id="SFJ93463.1"/>
    </source>
</evidence>
<dbReference type="RefSeq" id="WP_074839548.1">
    <property type="nucleotide sequence ID" value="NZ_CP047056.1"/>
</dbReference>
<name>A0A662Z7M6_9GAMM</name>
<sequence>MTEGTVRKVFGFKSVTGIIKTAVLSGVLGYSLTASAAINTSFSYRTVIDPYINVPIMKVFLPEGWRVNVTSDWQRCSSASIAFGIVSLISPDGNTEIIFTTPEAYAWSTTVITRQQKAPMAVNNVGCNFPKRIFNHPYLSSKDYIKTIIPSWGMSIVQTMNVNMTKEDSGFKKMMIPGITSSVQQTVNMQVAASRGTFVSGKVSATYANIDALQLLVTLKNGARRYSEHIAATLGYTATLQGRQVTRHLPPMVNHNTLWKGELISYYAPSVEAFNANYDIFKTVVNNSRYLPEWGYLVDYYGQRMAVAVMQGTIDGMRQFDAQSAQQALREATEEQRTADQSQMTEAMSDTIYERNDYTDHEGNHFKVSTGYDVYRDQDNKYHIVTEGRSVPDSYTKLKPNEARDYPR</sequence>
<evidence type="ECO:0000256" key="1">
    <source>
        <dbReference type="SAM" id="MobiDB-lite"/>
    </source>
</evidence>
<accession>A0A662Z7M6</accession>
<dbReference type="OrthoDB" id="7056010at2"/>
<proteinExistence type="predicted"/>
<evidence type="ECO:0000313" key="3">
    <source>
        <dbReference type="Proteomes" id="UP000243374"/>
    </source>
</evidence>
<dbReference type="Proteomes" id="UP000243374">
    <property type="component" value="Unassembled WGS sequence"/>
</dbReference>